<dbReference type="KEGG" id="spu:100893606"/>
<accession>A0A7M7GHY7</accession>
<dbReference type="AlphaFoldDB" id="A0A7M7GHY7"/>
<feature type="transmembrane region" description="Helical" evidence="1">
    <location>
        <begin position="154"/>
        <end position="171"/>
    </location>
</feature>
<keyword evidence="1" id="KW-0472">Membrane</keyword>
<sequence>MCDADTCSACDFDTRYPSSIVRPLCGSHAKLSFVVYRLLVAAYFVVFLVIHLSTAIAGVIGLKIFIYLSDWTLILTTFYVIVAFLNAVGDYAYYHWYGMYLNDYNDEPPILYRLQWCLFSICINISFLILVSFWPTVGVDLPTYKLAENINVHALPAVILFIDLMVTAIPIRFLHVVYPLVYGCVYLTFAAIYWASGGTDPYGRPYIYGILDFNHARTVGLVIVGETVGAVVFQWMFVGLKMLRNKMADDCNCSERVRSPEIIPLTELAMVTSYS</sequence>
<feature type="transmembrane region" description="Helical" evidence="1">
    <location>
        <begin position="176"/>
        <end position="196"/>
    </location>
</feature>
<dbReference type="InParanoid" id="A0A7M7GHY7"/>
<name>A0A7M7GHY7_STRPU</name>
<dbReference type="Pfam" id="PF21534">
    <property type="entry name" value="Rost"/>
    <property type="match status" value="1"/>
</dbReference>
<evidence type="ECO:0000313" key="3">
    <source>
        <dbReference type="Proteomes" id="UP000007110"/>
    </source>
</evidence>
<evidence type="ECO:0000313" key="2">
    <source>
        <dbReference type="EnsemblMetazoa" id="XP_003728441"/>
    </source>
</evidence>
<keyword evidence="1" id="KW-1133">Transmembrane helix</keyword>
<feature type="transmembrane region" description="Helical" evidence="1">
    <location>
        <begin position="114"/>
        <end position="134"/>
    </location>
</feature>
<evidence type="ECO:0000256" key="1">
    <source>
        <dbReference type="SAM" id="Phobius"/>
    </source>
</evidence>
<feature type="transmembrane region" description="Helical" evidence="1">
    <location>
        <begin position="38"/>
        <end position="65"/>
    </location>
</feature>
<proteinExistence type="predicted"/>
<dbReference type="RefSeq" id="XP_003728441.1">
    <property type="nucleotide sequence ID" value="XM_003728393.3"/>
</dbReference>
<dbReference type="InterPro" id="IPR049352">
    <property type="entry name" value="Rost"/>
</dbReference>
<keyword evidence="1" id="KW-0812">Transmembrane</keyword>
<dbReference type="PANTHER" id="PTHR12242">
    <property type="entry name" value="OS02G0130600 PROTEIN-RELATED"/>
    <property type="match status" value="1"/>
</dbReference>
<protein>
    <submittedName>
        <fullName evidence="2">Uncharacterized protein</fullName>
    </submittedName>
</protein>
<dbReference type="OMA" id="YATNWAF"/>
<keyword evidence="3" id="KW-1185">Reference proteome</keyword>
<dbReference type="OrthoDB" id="419711at2759"/>
<feature type="transmembrane region" description="Helical" evidence="1">
    <location>
        <begin position="216"/>
        <end position="238"/>
    </location>
</feature>
<reference evidence="3" key="1">
    <citation type="submission" date="2015-02" db="EMBL/GenBank/DDBJ databases">
        <title>Genome sequencing for Strongylocentrotus purpuratus.</title>
        <authorList>
            <person name="Murali S."/>
            <person name="Liu Y."/>
            <person name="Vee V."/>
            <person name="English A."/>
            <person name="Wang M."/>
            <person name="Skinner E."/>
            <person name="Han Y."/>
            <person name="Muzny D.M."/>
            <person name="Worley K.C."/>
            <person name="Gibbs R.A."/>
        </authorList>
    </citation>
    <scope>NUCLEOTIDE SEQUENCE</scope>
</reference>
<dbReference type="EnsemblMetazoa" id="XM_003728393">
    <property type="protein sequence ID" value="XP_003728441"/>
    <property type="gene ID" value="LOC100893606"/>
</dbReference>
<dbReference type="PANTHER" id="PTHR12242:SF1">
    <property type="entry name" value="MYND-TYPE DOMAIN-CONTAINING PROTEIN"/>
    <property type="match status" value="1"/>
</dbReference>
<dbReference type="Proteomes" id="UP000007110">
    <property type="component" value="Unassembled WGS sequence"/>
</dbReference>
<dbReference type="GeneID" id="100893606"/>
<reference evidence="2" key="2">
    <citation type="submission" date="2021-01" db="UniProtKB">
        <authorList>
            <consortium name="EnsemblMetazoa"/>
        </authorList>
    </citation>
    <scope>IDENTIFICATION</scope>
</reference>
<feature type="transmembrane region" description="Helical" evidence="1">
    <location>
        <begin position="71"/>
        <end position="93"/>
    </location>
</feature>
<organism evidence="2 3">
    <name type="scientific">Strongylocentrotus purpuratus</name>
    <name type="common">Purple sea urchin</name>
    <dbReference type="NCBI Taxonomy" id="7668"/>
    <lineage>
        <taxon>Eukaryota</taxon>
        <taxon>Metazoa</taxon>
        <taxon>Echinodermata</taxon>
        <taxon>Eleutherozoa</taxon>
        <taxon>Echinozoa</taxon>
        <taxon>Echinoidea</taxon>
        <taxon>Euechinoidea</taxon>
        <taxon>Echinacea</taxon>
        <taxon>Camarodonta</taxon>
        <taxon>Echinidea</taxon>
        <taxon>Strongylocentrotidae</taxon>
        <taxon>Strongylocentrotus</taxon>
    </lineage>
</organism>
<dbReference type="GO" id="GO:0016020">
    <property type="term" value="C:membrane"/>
    <property type="evidence" value="ECO:0000318"/>
    <property type="project" value="GO_Central"/>
</dbReference>